<proteinExistence type="predicted"/>
<dbReference type="EMBL" id="BJHW01000002">
    <property type="protein sequence ID" value="GDY60353.1"/>
    <property type="molecule type" value="Genomic_DNA"/>
</dbReference>
<evidence type="ECO:0000313" key="2">
    <source>
        <dbReference type="Proteomes" id="UP000301309"/>
    </source>
</evidence>
<reference evidence="1 2" key="1">
    <citation type="journal article" date="2020" name="Int. J. Syst. Evol. Microbiol.">
        <title>Reclassification of Streptomyces castelarensis and Streptomyces sporoclivatus as later heterotypic synonyms of Streptomyces antimycoticus.</title>
        <authorList>
            <person name="Komaki H."/>
            <person name="Tamura T."/>
        </authorList>
    </citation>
    <scope>NUCLEOTIDE SEQUENCE [LARGE SCALE GENOMIC DNA]</scope>
    <source>
        <strain evidence="1 2">NBRC 13459</strain>
    </source>
</reference>
<keyword evidence="2" id="KW-1185">Reference proteome</keyword>
<sequence length="61" mass="6647">MRHPCNLCATARHAPQGHQQRGLVPRTLHEGAMDIHSPLAAALSEYSHRLATCTGDSFLVN</sequence>
<gene>
    <name evidence="1" type="ORF">SVIO_109760</name>
</gene>
<comment type="caution">
    <text evidence="1">The sequence shown here is derived from an EMBL/GenBank/DDBJ whole genome shotgun (WGS) entry which is preliminary data.</text>
</comment>
<dbReference type="Proteomes" id="UP000301309">
    <property type="component" value="Unassembled WGS sequence"/>
</dbReference>
<evidence type="ECO:0000313" key="1">
    <source>
        <dbReference type="EMBL" id="GDY60353.1"/>
    </source>
</evidence>
<dbReference type="AlphaFoldDB" id="A0A4D4LQJ1"/>
<accession>A0A4D4LQJ1</accession>
<protein>
    <submittedName>
        <fullName evidence="1">Uncharacterized protein</fullName>
    </submittedName>
</protein>
<name>A0A4D4LQJ1_STRVO</name>
<organism evidence="1 2">
    <name type="scientific">Streptomyces violaceusniger</name>
    <dbReference type="NCBI Taxonomy" id="68280"/>
    <lineage>
        <taxon>Bacteria</taxon>
        <taxon>Bacillati</taxon>
        <taxon>Actinomycetota</taxon>
        <taxon>Actinomycetes</taxon>
        <taxon>Kitasatosporales</taxon>
        <taxon>Streptomycetaceae</taxon>
        <taxon>Streptomyces</taxon>
        <taxon>Streptomyces violaceusniger group</taxon>
    </lineage>
</organism>